<evidence type="ECO:0000313" key="2">
    <source>
        <dbReference type="Proteomes" id="UP000593576"/>
    </source>
</evidence>
<keyword evidence="2" id="KW-1185">Reference proteome</keyword>
<organism evidence="1 2">
    <name type="scientific">Gossypium schwendimanii</name>
    <name type="common">Cotton</name>
    <dbReference type="NCBI Taxonomy" id="34291"/>
    <lineage>
        <taxon>Eukaryota</taxon>
        <taxon>Viridiplantae</taxon>
        <taxon>Streptophyta</taxon>
        <taxon>Embryophyta</taxon>
        <taxon>Tracheophyta</taxon>
        <taxon>Spermatophyta</taxon>
        <taxon>Magnoliopsida</taxon>
        <taxon>eudicotyledons</taxon>
        <taxon>Gunneridae</taxon>
        <taxon>Pentapetalae</taxon>
        <taxon>rosids</taxon>
        <taxon>malvids</taxon>
        <taxon>Malvales</taxon>
        <taxon>Malvaceae</taxon>
        <taxon>Malvoideae</taxon>
        <taxon>Gossypium</taxon>
    </lineage>
</organism>
<accession>A0A7J9MR72</accession>
<feature type="non-terminal residue" evidence="1">
    <location>
        <position position="115"/>
    </location>
</feature>
<gene>
    <name evidence="1" type="ORF">Goshw_003844</name>
</gene>
<name>A0A7J9MR72_GOSSC</name>
<reference evidence="1 2" key="1">
    <citation type="journal article" date="2019" name="Genome Biol. Evol.">
        <title>Insights into the evolution of the New World diploid cottons (Gossypium, subgenus Houzingenia) based on genome sequencing.</title>
        <authorList>
            <person name="Grover C.E."/>
            <person name="Arick M.A. 2nd"/>
            <person name="Thrash A."/>
            <person name="Conover J.L."/>
            <person name="Sanders W.S."/>
            <person name="Peterson D.G."/>
            <person name="Frelichowski J.E."/>
            <person name="Scheffler J.A."/>
            <person name="Scheffler B.E."/>
            <person name="Wendel J.F."/>
        </authorList>
    </citation>
    <scope>NUCLEOTIDE SEQUENCE [LARGE SCALE GENOMIC DNA]</scope>
    <source>
        <strain evidence="1">1</strain>
        <tissue evidence="1">Leaf</tissue>
    </source>
</reference>
<dbReference type="AlphaFoldDB" id="A0A7J9MR72"/>
<evidence type="ECO:0000313" key="1">
    <source>
        <dbReference type="EMBL" id="MBA0873552.1"/>
    </source>
</evidence>
<comment type="caution">
    <text evidence="1">The sequence shown here is derived from an EMBL/GenBank/DDBJ whole genome shotgun (WGS) entry which is preliminary data.</text>
</comment>
<dbReference type="EMBL" id="JABFAF010000013">
    <property type="protein sequence ID" value="MBA0873552.1"/>
    <property type="molecule type" value="Genomic_DNA"/>
</dbReference>
<sequence length="115" mass="13812">MIPKENVMVPIVQEFYASLRDHESRNTEGCMWGMVLVRGKEVRVTPRIIWDFYNALYYENDFIDESDLEYFRDIDMDSIINFFTEGRDEWKYRAVPISQYPFIKRSCFLKPKCGS</sequence>
<dbReference type="Proteomes" id="UP000593576">
    <property type="component" value="Unassembled WGS sequence"/>
</dbReference>
<proteinExistence type="predicted"/>
<dbReference type="OrthoDB" id="984908at2759"/>
<protein>
    <submittedName>
        <fullName evidence="1">Uncharacterized protein</fullName>
    </submittedName>
</protein>